<dbReference type="Gramene" id="Bo00902s080.1">
    <property type="protein sequence ID" value="Bo00902s080.1"/>
    <property type="gene ID" value="Bo00902s080"/>
</dbReference>
<dbReference type="EnsemblPlants" id="Bo00902s080.1">
    <property type="protein sequence ID" value="Bo00902s080.1"/>
    <property type="gene ID" value="Bo00902s080"/>
</dbReference>
<dbReference type="HOGENOM" id="CLU_1984694_0_0_1"/>
<feature type="transmembrane region" description="Helical" evidence="1">
    <location>
        <begin position="80"/>
        <end position="103"/>
    </location>
</feature>
<evidence type="ECO:0000313" key="2">
    <source>
        <dbReference type="EnsemblPlants" id="Bo00902s080.1"/>
    </source>
</evidence>
<accession>A0A0D2ZS46</accession>
<dbReference type="AlphaFoldDB" id="A0A0D2ZS46"/>
<dbReference type="Proteomes" id="UP000032141">
    <property type="component" value="Unassembled WGS sequence"/>
</dbReference>
<keyword evidence="3" id="KW-1185">Reference proteome</keyword>
<protein>
    <submittedName>
        <fullName evidence="2">Uncharacterized protein</fullName>
    </submittedName>
</protein>
<sequence length="126" mass="14484">MDLPRLTSGNSPRIQETGKRSISCLFRSLAGDCSSTVDTNSSPAVKVTTRSLRNEFITGKRQRELSFSCWSCIKQSQQNYFFDSLCLLSFKIIYIYIYIYIYIHAAMMHQTLLRSFLIMSPIDDDS</sequence>
<keyword evidence="1" id="KW-1133">Transmembrane helix</keyword>
<reference evidence="2" key="1">
    <citation type="journal article" date="2014" name="Genome Biol.">
        <title>Transcriptome and methylome profiling reveals relics of genome dominance in the mesopolyploid Brassica oleracea.</title>
        <authorList>
            <person name="Parkin I.A."/>
            <person name="Koh C."/>
            <person name="Tang H."/>
            <person name="Robinson S.J."/>
            <person name="Kagale S."/>
            <person name="Clarke W.E."/>
            <person name="Town C.D."/>
            <person name="Nixon J."/>
            <person name="Krishnakumar V."/>
            <person name="Bidwell S.L."/>
            <person name="Denoeud F."/>
            <person name="Belcram H."/>
            <person name="Links M.G."/>
            <person name="Just J."/>
            <person name="Clarke C."/>
            <person name="Bender T."/>
            <person name="Huebert T."/>
            <person name="Mason A.S."/>
            <person name="Pires J.C."/>
            <person name="Barker G."/>
            <person name="Moore J."/>
            <person name="Walley P.G."/>
            <person name="Manoli S."/>
            <person name="Batley J."/>
            <person name="Edwards D."/>
            <person name="Nelson M.N."/>
            <person name="Wang X."/>
            <person name="Paterson A.H."/>
            <person name="King G."/>
            <person name="Bancroft I."/>
            <person name="Chalhoub B."/>
            <person name="Sharpe A.G."/>
        </authorList>
    </citation>
    <scope>NUCLEOTIDE SEQUENCE [LARGE SCALE GENOMIC DNA]</scope>
    <source>
        <strain evidence="2">cv. TO1000</strain>
    </source>
</reference>
<keyword evidence="1" id="KW-0472">Membrane</keyword>
<organism evidence="2 3">
    <name type="scientific">Brassica oleracea var. oleracea</name>
    <dbReference type="NCBI Taxonomy" id="109376"/>
    <lineage>
        <taxon>Eukaryota</taxon>
        <taxon>Viridiplantae</taxon>
        <taxon>Streptophyta</taxon>
        <taxon>Embryophyta</taxon>
        <taxon>Tracheophyta</taxon>
        <taxon>Spermatophyta</taxon>
        <taxon>Magnoliopsida</taxon>
        <taxon>eudicotyledons</taxon>
        <taxon>Gunneridae</taxon>
        <taxon>Pentapetalae</taxon>
        <taxon>rosids</taxon>
        <taxon>malvids</taxon>
        <taxon>Brassicales</taxon>
        <taxon>Brassicaceae</taxon>
        <taxon>Brassiceae</taxon>
        <taxon>Brassica</taxon>
    </lineage>
</organism>
<reference evidence="2" key="2">
    <citation type="submission" date="2015-06" db="UniProtKB">
        <authorList>
            <consortium name="EnsemblPlants"/>
        </authorList>
    </citation>
    <scope>IDENTIFICATION</scope>
</reference>
<evidence type="ECO:0000313" key="3">
    <source>
        <dbReference type="Proteomes" id="UP000032141"/>
    </source>
</evidence>
<proteinExistence type="predicted"/>
<keyword evidence="1" id="KW-0812">Transmembrane</keyword>
<name>A0A0D2ZS46_BRAOL</name>
<evidence type="ECO:0000256" key="1">
    <source>
        <dbReference type="SAM" id="Phobius"/>
    </source>
</evidence>